<dbReference type="Proteomes" id="UP000003684">
    <property type="component" value="Unassembled WGS sequence"/>
</dbReference>
<accession>D1YIL3</accession>
<name>D1YIL3_LACGS</name>
<comment type="caution">
    <text evidence="1">The sequence shown here is derived from an EMBL/GenBank/DDBJ whole genome shotgun (WGS) entry which is preliminary data.</text>
</comment>
<sequence length="54" mass="6172">MAWNDPKIGIEWPHLKGDYPGSPDASGYTLDDGTKLNMAERDQEWKGLKDTFKF</sequence>
<dbReference type="EMBL" id="ADFT01000013">
    <property type="protein sequence ID" value="EFB62611.1"/>
    <property type="molecule type" value="Genomic_DNA"/>
</dbReference>
<proteinExistence type="predicted"/>
<gene>
    <name evidence="1" type="ORF">HMPREF9209_0784</name>
</gene>
<organism evidence="1 2">
    <name type="scientific">Lactobacillus gasseri 224-1</name>
    <dbReference type="NCBI Taxonomy" id="679196"/>
    <lineage>
        <taxon>Bacteria</taxon>
        <taxon>Bacillati</taxon>
        <taxon>Bacillota</taxon>
        <taxon>Bacilli</taxon>
        <taxon>Lactobacillales</taxon>
        <taxon>Lactobacillaceae</taxon>
        <taxon>Lactobacillus</taxon>
    </lineage>
</organism>
<protein>
    <recommendedName>
        <fullName evidence="3">dTDP-4-dehydrorhamnose 3,5-epimerase</fullName>
    </recommendedName>
</protein>
<evidence type="ECO:0000313" key="1">
    <source>
        <dbReference type="EMBL" id="EFB62611.1"/>
    </source>
</evidence>
<reference evidence="1 2" key="1">
    <citation type="submission" date="2009-12" db="EMBL/GenBank/DDBJ databases">
        <title>Genome Sequence of Lactobacillus gasseri 224-1.</title>
        <authorList>
            <person name="Durkin A.S."/>
            <person name="Madupu R."/>
            <person name="Torralba M."/>
            <person name="Methe B."/>
            <person name="Sutton G."/>
            <person name="Strausberg R.L."/>
            <person name="Nelson K.E."/>
        </authorList>
    </citation>
    <scope>NUCLEOTIDE SEQUENCE [LARGE SCALE GENOMIC DNA]</scope>
    <source>
        <strain evidence="1 2">224-1</strain>
    </source>
</reference>
<dbReference type="AlphaFoldDB" id="D1YIL3"/>
<evidence type="ECO:0008006" key="3">
    <source>
        <dbReference type="Google" id="ProtNLM"/>
    </source>
</evidence>
<evidence type="ECO:0000313" key="2">
    <source>
        <dbReference type="Proteomes" id="UP000003684"/>
    </source>
</evidence>